<dbReference type="eggNOG" id="COG0171">
    <property type="taxonomic scope" value="Bacteria"/>
</dbReference>
<evidence type="ECO:0000256" key="6">
    <source>
        <dbReference type="RuleBase" id="RU003811"/>
    </source>
</evidence>
<dbReference type="GO" id="GO:0005524">
    <property type="term" value="F:ATP binding"/>
    <property type="evidence" value="ECO:0007669"/>
    <property type="project" value="UniProtKB-KW"/>
</dbReference>
<evidence type="ECO:0000256" key="7">
    <source>
        <dbReference type="RuleBase" id="RU003812"/>
    </source>
</evidence>
<dbReference type="EC" id="6.3.1.5" evidence="7"/>
<dbReference type="NCBIfam" id="TIGR00552">
    <property type="entry name" value="nadE"/>
    <property type="match status" value="1"/>
</dbReference>
<evidence type="ECO:0000256" key="4">
    <source>
        <dbReference type="ARBA" id="ARBA00022840"/>
    </source>
</evidence>
<keyword evidence="2 6" id="KW-0436">Ligase</keyword>
<dbReference type="GO" id="GO:0009435">
    <property type="term" value="P:NAD+ biosynthetic process"/>
    <property type="evidence" value="ECO:0007669"/>
    <property type="project" value="UniProtKB-UniPathway"/>
</dbReference>
<evidence type="ECO:0000313" key="10">
    <source>
        <dbReference type="Proteomes" id="UP000004367"/>
    </source>
</evidence>
<dbReference type="GO" id="GO:0003952">
    <property type="term" value="F:NAD+ synthase (glutamine-hydrolyzing) activity"/>
    <property type="evidence" value="ECO:0007669"/>
    <property type="project" value="InterPro"/>
</dbReference>
<reference evidence="9 10" key="1">
    <citation type="submission" date="2012-02" db="EMBL/GenBank/DDBJ databases">
        <title>Whole genome shotgun sequence of Mobilicoccus pelagius NBRC 104925.</title>
        <authorList>
            <person name="Yoshida Y."/>
            <person name="Hosoyama A."/>
            <person name="Tsuchikane K."/>
            <person name="Katsumata H."/>
            <person name="Yamazaki S."/>
            <person name="Fujita N."/>
        </authorList>
    </citation>
    <scope>NUCLEOTIDE SEQUENCE [LARGE SCALE GENOMIC DNA]</scope>
    <source>
        <strain evidence="9 10">NBRC 104925</strain>
    </source>
</reference>
<comment type="pathway">
    <text evidence="1">Cofactor biosynthesis; NAD(+) biosynthesis.</text>
</comment>
<evidence type="ECO:0000256" key="3">
    <source>
        <dbReference type="ARBA" id="ARBA00022741"/>
    </source>
</evidence>
<keyword evidence="5 6" id="KW-0520">NAD</keyword>
<dbReference type="GO" id="GO:0005737">
    <property type="term" value="C:cytoplasm"/>
    <property type="evidence" value="ECO:0007669"/>
    <property type="project" value="InterPro"/>
</dbReference>
<dbReference type="GO" id="GO:0008795">
    <property type="term" value="F:NAD+ synthase activity"/>
    <property type="evidence" value="ECO:0007669"/>
    <property type="project" value="UniProtKB-EC"/>
</dbReference>
<keyword evidence="4 6" id="KW-0067">ATP-binding</keyword>
<gene>
    <name evidence="9" type="primary">nadE</name>
    <name evidence="9" type="ORF">MOPEL_078_00300</name>
</gene>
<dbReference type="AlphaFoldDB" id="H5USD3"/>
<dbReference type="SUPFAM" id="SSF52402">
    <property type="entry name" value="Adenine nucleotide alpha hydrolases-like"/>
    <property type="match status" value="1"/>
</dbReference>
<comment type="similarity">
    <text evidence="6">Belongs to the NAD synthetase family.</text>
</comment>
<sequence length="326" mass="34908">MTISEQVDARCAWIADQVSALGKKGALVQLSGGIDSSVVVHLCARALGPENVTALYLPDAASTGEETRGFVDAAVASAGVRLVERPIGAAIEASQPISEITEIIRKYAPEYDPETDAYAVNAVPSLAKRLGTLVYRISIGPRHGEPTKTLSTSVDDLRAVIAYQNRKQRTRMTFAYAEAEKDNLAVVGASNGDELDTGFVVKYGDDAADVCAIGDLSKPQVYAFAEELGVPAEIIARPPTTDTYALKQTQETYYYALPADVLRRLALAADAQGMDALDVSPFLADAPGWSESALRQVATGLLATLRYQRTRSLRPCHEDETGLTGR</sequence>
<evidence type="ECO:0000256" key="1">
    <source>
        <dbReference type="ARBA" id="ARBA00004790"/>
    </source>
</evidence>
<keyword evidence="10" id="KW-1185">Reference proteome</keyword>
<comment type="caution">
    <text evidence="9">The sequence shown here is derived from an EMBL/GenBank/DDBJ whole genome shotgun (WGS) entry which is preliminary data.</text>
</comment>
<accession>H5USD3</accession>
<dbReference type="EMBL" id="BAFE01000056">
    <property type="protein sequence ID" value="GAB48641.1"/>
    <property type="molecule type" value="Genomic_DNA"/>
</dbReference>
<organism evidence="9 10">
    <name type="scientific">Mobilicoccus pelagius NBRC 104925</name>
    <dbReference type="NCBI Taxonomy" id="1089455"/>
    <lineage>
        <taxon>Bacteria</taxon>
        <taxon>Bacillati</taxon>
        <taxon>Actinomycetota</taxon>
        <taxon>Actinomycetes</taxon>
        <taxon>Micrococcales</taxon>
        <taxon>Dermatophilaceae</taxon>
        <taxon>Mobilicoccus</taxon>
    </lineage>
</organism>
<dbReference type="UniPathway" id="UPA00253">
    <property type="reaction ID" value="UER00333"/>
</dbReference>
<proteinExistence type="inferred from homology"/>
<dbReference type="PANTHER" id="PTHR23090">
    <property type="entry name" value="NH 3 /GLUTAMINE-DEPENDENT NAD + SYNTHETASE"/>
    <property type="match status" value="1"/>
</dbReference>
<comment type="catalytic activity">
    <reaction evidence="7">
        <text>deamido-NAD(+) + NH4(+) + ATP = AMP + diphosphate + NAD(+) + H(+)</text>
        <dbReference type="Rhea" id="RHEA:21188"/>
        <dbReference type="ChEBI" id="CHEBI:15378"/>
        <dbReference type="ChEBI" id="CHEBI:28938"/>
        <dbReference type="ChEBI" id="CHEBI:30616"/>
        <dbReference type="ChEBI" id="CHEBI:33019"/>
        <dbReference type="ChEBI" id="CHEBI:57540"/>
        <dbReference type="ChEBI" id="CHEBI:58437"/>
        <dbReference type="ChEBI" id="CHEBI:456215"/>
        <dbReference type="EC" id="6.3.1.5"/>
    </reaction>
</comment>
<dbReference type="InterPro" id="IPR022310">
    <property type="entry name" value="NAD/GMP_synthase"/>
</dbReference>
<dbReference type="Proteomes" id="UP000004367">
    <property type="component" value="Unassembled WGS sequence"/>
</dbReference>
<protein>
    <recommendedName>
        <fullName evidence="7">NH(3)-dependent NAD(+) synthetase</fullName>
        <ecNumber evidence="7">6.3.1.5</ecNumber>
    </recommendedName>
</protein>
<dbReference type="InterPro" id="IPR014729">
    <property type="entry name" value="Rossmann-like_a/b/a_fold"/>
</dbReference>
<feature type="domain" description="NAD/GMP synthase" evidence="8">
    <location>
        <begin position="122"/>
        <end position="250"/>
    </location>
</feature>
<keyword evidence="3 6" id="KW-0547">Nucleotide-binding</keyword>
<dbReference type="STRING" id="1089455.MOPEL_078_00300"/>
<evidence type="ECO:0000313" key="9">
    <source>
        <dbReference type="EMBL" id="GAB48641.1"/>
    </source>
</evidence>
<dbReference type="CDD" id="cd00553">
    <property type="entry name" value="NAD_synthase"/>
    <property type="match status" value="1"/>
</dbReference>
<dbReference type="RefSeq" id="WP_009482539.1">
    <property type="nucleotide sequence ID" value="NZ_BAFE01000056.1"/>
</dbReference>
<dbReference type="GO" id="GO:0004359">
    <property type="term" value="F:glutaminase activity"/>
    <property type="evidence" value="ECO:0007669"/>
    <property type="project" value="InterPro"/>
</dbReference>
<dbReference type="OrthoDB" id="9760188at2"/>
<dbReference type="Gene3D" id="3.40.50.620">
    <property type="entry name" value="HUPs"/>
    <property type="match status" value="1"/>
</dbReference>
<evidence type="ECO:0000256" key="2">
    <source>
        <dbReference type="ARBA" id="ARBA00022598"/>
    </source>
</evidence>
<evidence type="ECO:0000259" key="8">
    <source>
        <dbReference type="Pfam" id="PF02540"/>
    </source>
</evidence>
<evidence type="ECO:0000256" key="5">
    <source>
        <dbReference type="ARBA" id="ARBA00023027"/>
    </source>
</evidence>
<dbReference type="PANTHER" id="PTHR23090:SF9">
    <property type="entry name" value="GLUTAMINE-DEPENDENT NAD(+) SYNTHETASE"/>
    <property type="match status" value="1"/>
</dbReference>
<name>H5USD3_9MICO</name>
<dbReference type="InterPro" id="IPR003694">
    <property type="entry name" value="NAD_synthase"/>
</dbReference>
<feature type="domain" description="NAD/GMP synthase" evidence="8">
    <location>
        <begin position="7"/>
        <end position="91"/>
    </location>
</feature>
<dbReference type="Pfam" id="PF02540">
    <property type="entry name" value="NAD_synthase"/>
    <property type="match status" value="2"/>
</dbReference>